<dbReference type="Pfam" id="PF05049">
    <property type="entry name" value="IIGP"/>
    <property type="match status" value="1"/>
</dbReference>
<keyword evidence="2" id="KW-0547">Nucleotide-binding</keyword>
<evidence type="ECO:0000259" key="6">
    <source>
        <dbReference type="PROSITE" id="PS51716"/>
    </source>
</evidence>
<dbReference type="InterPro" id="IPR027417">
    <property type="entry name" value="P-loop_NTPase"/>
</dbReference>
<proteinExistence type="inferred from homology"/>
<keyword evidence="8" id="KW-1185">Reference proteome</keyword>
<dbReference type="EMBL" id="JBHFQA010000017">
    <property type="protein sequence ID" value="KAL2084248.1"/>
    <property type="molecule type" value="Genomic_DNA"/>
</dbReference>
<dbReference type="PANTHER" id="PTHR32341">
    <property type="entry name" value="INTERFERON-INDUCIBLE GTPASE"/>
    <property type="match status" value="1"/>
</dbReference>
<evidence type="ECO:0000256" key="1">
    <source>
        <dbReference type="ARBA" id="ARBA00005429"/>
    </source>
</evidence>
<dbReference type="InterPro" id="IPR030385">
    <property type="entry name" value="G_IRG_dom"/>
</dbReference>
<protein>
    <recommendedName>
        <fullName evidence="6">IRG-type G domain-containing protein</fullName>
    </recommendedName>
</protein>
<dbReference type="SUPFAM" id="SSF52540">
    <property type="entry name" value="P-loop containing nucleoside triphosphate hydrolases"/>
    <property type="match status" value="1"/>
</dbReference>
<gene>
    <name evidence="7" type="ORF">ACEWY4_019766</name>
</gene>
<dbReference type="InterPro" id="IPR007743">
    <property type="entry name" value="Immunity-related_GTPase-like"/>
</dbReference>
<dbReference type="AlphaFoldDB" id="A0ABD1JAN6"/>
<evidence type="ECO:0000256" key="4">
    <source>
        <dbReference type="ARBA" id="ARBA00023134"/>
    </source>
</evidence>
<evidence type="ECO:0000256" key="3">
    <source>
        <dbReference type="ARBA" id="ARBA00022801"/>
    </source>
</evidence>
<dbReference type="PANTHER" id="PTHR32341:SF10">
    <property type="entry name" value="INTERFERON-INDUCIBLE GTPASE 5"/>
    <property type="match status" value="1"/>
</dbReference>
<dbReference type="Gene3D" id="3.40.50.300">
    <property type="entry name" value="P-loop containing nucleotide triphosphate hydrolases"/>
    <property type="match status" value="1"/>
</dbReference>
<dbReference type="PROSITE" id="PS51716">
    <property type="entry name" value="G_IRG"/>
    <property type="match status" value="1"/>
</dbReference>
<dbReference type="Proteomes" id="UP001591681">
    <property type="component" value="Unassembled WGS sequence"/>
</dbReference>
<comment type="similarity">
    <text evidence="1">Belongs to the TRAFAC class dynamin-like GTPase superfamily. IRG family.</text>
</comment>
<feature type="domain" description="IRG-type G" evidence="6">
    <location>
        <begin position="55"/>
        <end position="233"/>
    </location>
</feature>
<dbReference type="InterPro" id="IPR051515">
    <property type="entry name" value="IRG"/>
</dbReference>
<sequence>MSDDLYTEPEINYDVASSLEGVEEAQKIAKLFKNTKRADIAAEKLKENIESLDHVTLNIGVTGNTGAGKSTFVNALWGLSNDEEGAAETGVVETTRTPAAYPHPSMPNVTIWDLPGIGTPNFKAKTYLSDVHFERYDFFIILTSERFKENDINLAKAIKKKKRLFDFIRSKVDNDMNAESKRRDFNQERLLSKIREDCRSNLKSVGNPKVFLISSFDLQQYEFNRLIDTLEKELPEAKKHALIQSLPVYSIETLQRKKKHFQRLIWLTAFGSGALAVVPVPGLTVVCDYVIVTSFLESVFRSFGLEDRSLQILGSRVKVRWMDLKAEMKSGFKDGVTAKAVTSYFKTPSMAAIMTLKGLMSSVIPFAQLPAGAVSVPVMHYLLNKGLKEMEGDARAVLVKAKLHYV</sequence>
<evidence type="ECO:0000256" key="5">
    <source>
        <dbReference type="SAM" id="Phobius"/>
    </source>
</evidence>
<dbReference type="FunFam" id="3.40.50.300:FF:000541">
    <property type="entry name" value="Immunity related GTPase M"/>
    <property type="match status" value="1"/>
</dbReference>
<keyword evidence="5" id="KW-0812">Transmembrane</keyword>
<keyword evidence="4" id="KW-0342">GTP-binding</keyword>
<keyword evidence="5" id="KW-1133">Transmembrane helix</keyword>
<dbReference type="GO" id="GO:0005525">
    <property type="term" value="F:GTP binding"/>
    <property type="evidence" value="ECO:0007669"/>
    <property type="project" value="UniProtKB-KW"/>
</dbReference>
<evidence type="ECO:0000256" key="2">
    <source>
        <dbReference type="ARBA" id="ARBA00022741"/>
    </source>
</evidence>
<comment type="caution">
    <text evidence="7">The sequence shown here is derived from an EMBL/GenBank/DDBJ whole genome shotgun (WGS) entry which is preliminary data.</text>
</comment>
<feature type="transmembrane region" description="Helical" evidence="5">
    <location>
        <begin position="264"/>
        <end position="292"/>
    </location>
</feature>
<organism evidence="7 8">
    <name type="scientific">Coilia grayii</name>
    <name type="common">Gray's grenadier anchovy</name>
    <dbReference type="NCBI Taxonomy" id="363190"/>
    <lineage>
        <taxon>Eukaryota</taxon>
        <taxon>Metazoa</taxon>
        <taxon>Chordata</taxon>
        <taxon>Craniata</taxon>
        <taxon>Vertebrata</taxon>
        <taxon>Euteleostomi</taxon>
        <taxon>Actinopterygii</taxon>
        <taxon>Neopterygii</taxon>
        <taxon>Teleostei</taxon>
        <taxon>Clupei</taxon>
        <taxon>Clupeiformes</taxon>
        <taxon>Clupeoidei</taxon>
        <taxon>Engraulidae</taxon>
        <taxon>Coilinae</taxon>
        <taxon>Coilia</taxon>
    </lineage>
</organism>
<evidence type="ECO:0000313" key="7">
    <source>
        <dbReference type="EMBL" id="KAL2084248.1"/>
    </source>
</evidence>
<dbReference type="GO" id="GO:0016787">
    <property type="term" value="F:hydrolase activity"/>
    <property type="evidence" value="ECO:0007669"/>
    <property type="project" value="UniProtKB-KW"/>
</dbReference>
<keyword evidence="5" id="KW-0472">Membrane</keyword>
<reference evidence="7 8" key="1">
    <citation type="submission" date="2024-09" db="EMBL/GenBank/DDBJ databases">
        <title>A chromosome-level genome assembly of Gray's grenadier anchovy, Coilia grayii.</title>
        <authorList>
            <person name="Fu Z."/>
        </authorList>
    </citation>
    <scope>NUCLEOTIDE SEQUENCE [LARGE SCALE GENOMIC DNA]</scope>
    <source>
        <strain evidence="7">G4</strain>
        <tissue evidence="7">Muscle</tissue>
    </source>
</reference>
<keyword evidence="3" id="KW-0378">Hydrolase</keyword>
<accession>A0ABD1JAN6</accession>
<evidence type="ECO:0000313" key="8">
    <source>
        <dbReference type="Proteomes" id="UP001591681"/>
    </source>
</evidence>
<name>A0ABD1JAN6_9TELE</name>